<dbReference type="AlphaFoldDB" id="A0A1B1EVI1"/>
<gene>
    <name evidence="1" type="primary">HMG154</name>
    <name evidence="2" type="ORF">RhiirA5_374825</name>
</gene>
<sequence length="207" mass="23775">MPKITLKQNYRKRDRFVNSNINTDNFNLRGKTNSGKGDSKNILTILKPSFPSTLMLDDLIKRNTNSKPKLLPNAFIAYRMALMKEYRIKNCKLPPMGEVSKIAKNSWNIEPKHVKDFYESLVEDAKAIYKQNNIQIILDKHMGNHVVNSQENDATYNGVVNEDNQIQNPFDVENSNKSSFLSVDSTSIGDQEYINVLEQIIYCLLKN</sequence>
<proteinExistence type="predicted"/>
<dbReference type="VEuPathDB" id="FungiDB:RhiirA1_509927"/>
<dbReference type="VEuPathDB" id="FungiDB:FUN_009585"/>
<reference evidence="2 3" key="2">
    <citation type="submission" date="2016-04" db="EMBL/GenBank/DDBJ databases">
        <title>Genome analyses suggest a sexual origin of heterokaryosis in a supposedly ancient asexual fungus.</title>
        <authorList>
            <person name="Ropars J."/>
            <person name="Sedzielewska K."/>
            <person name="Noel J."/>
            <person name="Charron P."/>
            <person name="Farinelli L."/>
            <person name="Marton T."/>
            <person name="Kruger M."/>
            <person name="Pelin A."/>
            <person name="Brachmann A."/>
            <person name="Corradi N."/>
        </authorList>
    </citation>
    <scope>NUCLEOTIDE SEQUENCE [LARGE SCALE GENOMIC DNA]</scope>
    <source>
        <strain evidence="2 3">A5</strain>
    </source>
</reference>
<name>A0A1B1EVI1_9GLOM</name>
<dbReference type="Proteomes" id="UP000232722">
    <property type="component" value="Unassembled WGS sequence"/>
</dbReference>
<dbReference type="EMBL" id="LLXJ01000397">
    <property type="protein sequence ID" value="PKC10217.1"/>
    <property type="molecule type" value="Genomic_DNA"/>
</dbReference>
<dbReference type="VEuPathDB" id="FungiDB:RhiirFUN_021386"/>
<protein>
    <submittedName>
        <fullName evidence="1">MATA-HMG</fullName>
    </submittedName>
</protein>
<dbReference type="InterPro" id="IPR036910">
    <property type="entry name" value="HMG_box_dom_sf"/>
</dbReference>
<reference evidence="1" key="1">
    <citation type="submission" date="2015-06" db="EMBL/GenBank/DDBJ databases">
        <title>Evolution and Diversity of Sexually-Related Genes in an Arbuscular Mycorrhizal Fungi.</title>
        <authorList>
            <person name="Charron P."/>
            <person name="Marton T."/>
            <person name="Corradi N."/>
        </authorList>
    </citation>
    <scope>NUCLEOTIDE SEQUENCE</scope>
    <source>
        <strain evidence="1">A5</strain>
    </source>
</reference>
<dbReference type="EMBL" id="KT212253">
    <property type="protein sequence ID" value="ANQ32809.1"/>
    <property type="molecule type" value="Genomic_DNA"/>
</dbReference>
<evidence type="ECO:0000313" key="2">
    <source>
        <dbReference type="EMBL" id="PKC10217.1"/>
    </source>
</evidence>
<evidence type="ECO:0000313" key="3">
    <source>
        <dbReference type="Proteomes" id="UP000232722"/>
    </source>
</evidence>
<dbReference type="Gene3D" id="1.10.30.10">
    <property type="entry name" value="High mobility group box domain"/>
    <property type="match status" value="1"/>
</dbReference>
<reference evidence="2 3" key="3">
    <citation type="submission" date="2017-09" db="EMBL/GenBank/DDBJ databases">
        <title>Extensive intraspecific genome diversity in a model arbuscular mycorrhizal fungus.</title>
        <authorList>
            <person name="Chen E.C."/>
            <person name="Morin E."/>
            <person name="Beaudet D."/>
            <person name="Noel J."/>
            <person name="Ndikumana S."/>
            <person name="Charron P."/>
            <person name="St-Onge C."/>
            <person name="Giorgi J."/>
            <person name="Grigoriev I.V."/>
            <person name="Roux C."/>
            <person name="Martin F.M."/>
            <person name="Corradi N."/>
        </authorList>
    </citation>
    <scope>NUCLEOTIDE SEQUENCE [LARGE SCALE GENOMIC DNA]</scope>
    <source>
        <strain evidence="2 3">A5</strain>
    </source>
</reference>
<organism evidence="1">
    <name type="scientific">Rhizophagus irregularis</name>
    <dbReference type="NCBI Taxonomy" id="588596"/>
    <lineage>
        <taxon>Eukaryota</taxon>
        <taxon>Fungi</taxon>
        <taxon>Fungi incertae sedis</taxon>
        <taxon>Mucoromycota</taxon>
        <taxon>Glomeromycotina</taxon>
        <taxon>Glomeromycetes</taxon>
        <taxon>Glomerales</taxon>
        <taxon>Glomeraceae</taxon>
        <taxon>Rhizophagus</taxon>
    </lineage>
</organism>
<accession>A0A1B1EVI1</accession>
<dbReference type="SUPFAM" id="SSF47095">
    <property type="entry name" value="HMG-box"/>
    <property type="match status" value="1"/>
</dbReference>
<evidence type="ECO:0000313" key="1">
    <source>
        <dbReference type="EMBL" id="ANQ32809.1"/>
    </source>
</evidence>